<sequence>MIARRFSDRSQRGEDDGIARPRLRPPGYYLESAAYWLLYVVSFAAAFMHWRLGNELLAALCAGAVIVSVAAIARLYRTSRAL</sequence>
<keyword evidence="2" id="KW-0472">Membrane</keyword>
<feature type="compositionally biased region" description="Basic and acidic residues" evidence="1">
    <location>
        <begin position="1"/>
        <end position="19"/>
    </location>
</feature>
<organism evidence="3 4">
    <name type="scientific">Nocardiopsis mwathae</name>
    <dbReference type="NCBI Taxonomy" id="1472723"/>
    <lineage>
        <taxon>Bacteria</taxon>
        <taxon>Bacillati</taxon>
        <taxon>Actinomycetota</taxon>
        <taxon>Actinomycetes</taxon>
        <taxon>Streptosporangiales</taxon>
        <taxon>Nocardiopsidaceae</taxon>
        <taxon>Nocardiopsis</taxon>
    </lineage>
</organism>
<feature type="transmembrane region" description="Helical" evidence="2">
    <location>
        <begin position="56"/>
        <end position="76"/>
    </location>
</feature>
<accession>A0A7X0D4Q6</accession>
<dbReference type="AlphaFoldDB" id="A0A7X0D4Q6"/>
<comment type="caution">
    <text evidence="3">The sequence shown here is derived from an EMBL/GenBank/DDBJ whole genome shotgun (WGS) entry which is preliminary data.</text>
</comment>
<evidence type="ECO:0000256" key="1">
    <source>
        <dbReference type="SAM" id="MobiDB-lite"/>
    </source>
</evidence>
<gene>
    <name evidence="3" type="ORF">HNR23_001498</name>
</gene>
<feature type="transmembrane region" description="Helical" evidence="2">
    <location>
        <begin position="28"/>
        <end position="50"/>
    </location>
</feature>
<evidence type="ECO:0000313" key="4">
    <source>
        <dbReference type="Proteomes" id="UP000546642"/>
    </source>
</evidence>
<evidence type="ECO:0000313" key="3">
    <source>
        <dbReference type="EMBL" id="MBB6171438.1"/>
    </source>
</evidence>
<dbReference type="Proteomes" id="UP000546642">
    <property type="component" value="Unassembled WGS sequence"/>
</dbReference>
<name>A0A7X0D4Q6_9ACTN</name>
<keyword evidence="2" id="KW-0812">Transmembrane</keyword>
<protein>
    <submittedName>
        <fullName evidence="3">Uncharacterized protein</fullName>
    </submittedName>
</protein>
<feature type="region of interest" description="Disordered" evidence="1">
    <location>
        <begin position="1"/>
        <end position="24"/>
    </location>
</feature>
<keyword evidence="2" id="KW-1133">Transmembrane helix</keyword>
<dbReference type="RefSeq" id="WP_221308986.1">
    <property type="nucleotide sequence ID" value="NZ_JACHDS010000001.1"/>
</dbReference>
<proteinExistence type="predicted"/>
<reference evidence="3 4" key="1">
    <citation type="submission" date="2020-08" db="EMBL/GenBank/DDBJ databases">
        <title>Sequencing the genomes of 1000 actinobacteria strains.</title>
        <authorList>
            <person name="Klenk H.-P."/>
        </authorList>
    </citation>
    <scope>NUCLEOTIDE SEQUENCE [LARGE SCALE GENOMIC DNA]</scope>
    <source>
        <strain evidence="3 4">DSM 46659</strain>
    </source>
</reference>
<evidence type="ECO:0000256" key="2">
    <source>
        <dbReference type="SAM" id="Phobius"/>
    </source>
</evidence>
<keyword evidence="4" id="KW-1185">Reference proteome</keyword>
<dbReference type="EMBL" id="JACHDS010000001">
    <property type="protein sequence ID" value="MBB6171438.1"/>
    <property type="molecule type" value="Genomic_DNA"/>
</dbReference>